<dbReference type="GO" id="GO:0015087">
    <property type="term" value="F:cobalt ion transmembrane transporter activity"/>
    <property type="evidence" value="ECO:0007669"/>
    <property type="project" value="TreeGrafter"/>
</dbReference>
<dbReference type="GO" id="GO:0015095">
    <property type="term" value="F:magnesium ion transmembrane transporter activity"/>
    <property type="evidence" value="ECO:0007669"/>
    <property type="project" value="TreeGrafter"/>
</dbReference>
<evidence type="ECO:0000256" key="1">
    <source>
        <dbReference type="ARBA" id="ARBA00004651"/>
    </source>
</evidence>
<dbReference type="EMBL" id="KZ805337">
    <property type="protein sequence ID" value="PVI02967.1"/>
    <property type="molecule type" value="Genomic_DNA"/>
</dbReference>
<evidence type="ECO:0000313" key="7">
    <source>
        <dbReference type="EMBL" id="PVI02967.1"/>
    </source>
</evidence>
<evidence type="ECO:0000256" key="4">
    <source>
        <dbReference type="ARBA" id="ARBA00023136"/>
    </source>
</evidence>
<evidence type="ECO:0000256" key="2">
    <source>
        <dbReference type="ARBA" id="ARBA00022692"/>
    </source>
</evidence>
<dbReference type="GO" id="GO:0005886">
    <property type="term" value="C:plasma membrane"/>
    <property type="evidence" value="ECO:0007669"/>
    <property type="project" value="UniProtKB-SubCell"/>
</dbReference>
<dbReference type="Gene3D" id="1.20.58.340">
    <property type="entry name" value="Magnesium transport protein CorA, transmembrane region"/>
    <property type="match status" value="1"/>
</dbReference>
<evidence type="ECO:0000256" key="3">
    <source>
        <dbReference type="ARBA" id="ARBA00022989"/>
    </source>
</evidence>
<dbReference type="GO" id="GO:0050897">
    <property type="term" value="F:cobalt ion binding"/>
    <property type="evidence" value="ECO:0007669"/>
    <property type="project" value="TreeGrafter"/>
</dbReference>
<dbReference type="GO" id="GO:0000287">
    <property type="term" value="F:magnesium ion binding"/>
    <property type="evidence" value="ECO:0007669"/>
    <property type="project" value="TreeGrafter"/>
</dbReference>
<feature type="transmembrane region" description="Helical" evidence="6">
    <location>
        <begin position="914"/>
        <end position="935"/>
    </location>
</feature>
<dbReference type="STRING" id="97972.A0A2V1DXQ0"/>
<reference evidence="7 8" key="1">
    <citation type="journal article" date="2018" name="Sci. Rep.">
        <title>Comparative genomics provides insights into the lifestyle and reveals functional heterogeneity of dark septate endophytic fungi.</title>
        <authorList>
            <person name="Knapp D.G."/>
            <person name="Nemeth J.B."/>
            <person name="Barry K."/>
            <person name="Hainaut M."/>
            <person name="Henrissat B."/>
            <person name="Johnson J."/>
            <person name="Kuo A."/>
            <person name="Lim J.H.P."/>
            <person name="Lipzen A."/>
            <person name="Nolan M."/>
            <person name="Ohm R.A."/>
            <person name="Tamas L."/>
            <person name="Grigoriev I.V."/>
            <person name="Spatafora J.W."/>
            <person name="Nagy L.G."/>
            <person name="Kovacs G.M."/>
        </authorList>
    </citation>
    <scope>NUCLEOTIDE SEQUENCE [LARGE SCALE GENOMIC DNA]</scope>
    <source>
        <strain evidence="7 8">DSE2036</strain>
    </source>
</reference>
<protein>
    <submittedName>
        <fullName evidence="7">Uncharacterized protein</fullName>
    </submittedName>
</protein>
<gene>
    <name evidence="7" type="ORF">DM02DRAFT_521838</name>
</gene>
<sequence>MSVVTEERTAIEIHTLSGPENSALPSNVFIRWNHLYAEYLDWMQFQSACLAVPDLSDRIQKLLKKLFMKIEEKGILKTYLNGMFVEPGTVLRADESDESSNQNDLQSVIFSCVPYFDISNTSDPPPGLVDLVYPARTLMEAYYPNKPVQDRDDEQAFRKFGNKRNAGLVHVPSLWMVNIGSQAVVTCGYRSLASEFQKSIIVVSDDIKQLSLGMKENKTTTIRLTDWDKRPLIYQRDECRTYFEMERKLRELRFSPGKDRNSLQLLTNTRNGLRKVTPAIWPSLVSQKNVIFVDVFVTNDPELNKIDKDLEVEDLQPPGLATVPPYSVPPFFHWPIASNEKNDAKSAMPADADRPMRCLTRVENDLIDLGVLESTTIGAVDETFTSSTYYEGLPEVKFADFVKSFISRPKSSNITNEHSLHAPFHKRYMEKYCSKFVKETAEFVDIVCETLGLFVSNMDNSILLRKLWGSMTNLVHVAERMAKMEPCEVDSQEYLDPNWRPRLSKDPSWWIRKGRASIPLPAPNGKKNFAATVKSCRKCKRYMFKSLDEALEHLRSAHLEENPPGRDSSSGQLHPNANETKELREWITNGDEWVIESTIYSATAVLSAATKKARHFLNLLHELSDGVRNEDGELSPLYALPGKLLDTFHQLVLLYFAVERSLHYIEEDTKVDKKSGMFAKGTDLEKLEKNSAILQRFSDDVRTPLVRAREDLCNMARSTTPTAVEERLSLGPEYICSWVMRKLIVKPLKNSMTIADMYNDYLLTIEFQVSHRPGKRLLRSIKLIQEEIKILQIVIAWQTRQITNYIKVLDYLTYPTSSALLPSRRVMFPLEYSLLASCLESLDMMRADLIDQYLRGDPLSDTAKQSAEINEEDHGKAIFVFTVVTAIFLPLSFITSYLGMNTADIRDMENNQTLFWEIAAPLTAVVMGAVVFVAYNGDELRDLFSSMYRTLTGKQPRDTLTRGISAAQRKRAAQAAILHSSTTLNTNKELAEKAEYGIPYPLRTESGFPYSQIKSSPPLAPNITLNNAYVRPPSPGFRHVAPPEPAVRNLRVRNSSYRRPTYENGLDYVDNSNDDYNRTHYKSRTKPIAMPPPLYVYV</sequence>
<dbReference type="AlphaFoldDB" id="A0A2V1DXQ0"/>
<keyword evidence="8" id="KW-1185">Reference proteome</keyword>
<evidence type="ECO:0000256" key="5">
    <source>
        <dbReference type="SAM" id="MobiDB-lite"/>
    </source>
</evidence>
<evidence type="ECO:0000313" key="8">
    <source>
        <dbReference type="Proteomes" id="UP000244855"/>
    </source>
</evidence>
<dbReference type="Pfam" id="PF01544">
    <property type="entry name" value="CorA"/>
    <property type="match status" value="1"/>
</dbReference>
<keyword evidence="2 6" id="KW-0812">Transmembrane</keyword>
<feature type="transmembrane region" description="Helical" evidence="6">
    <location>
        <begin position="878"/>
        <end position="902"/>
    </location>
</feature>
<feature type="compositionally biased region" description="Polar residues" evidence="5">
    <location>
        <begin position="567"/>
        <end position="578"/>
    </location>
</feature>
<dbReference type="InterPro" id="IPR045863">
    <property type="entry name" value="CorA_TM1_TM2"/>
</dbReference>
<dbReference type="SUPFAM" id="SSF144083">
    <property type="entry name" value="Magnesium transport protein CorA, transmembrane region"/>
    <property type="match status" value="1"/>
</dbReference>
<dbReference type="Proteomes" id="UP000244855">
    <property type="component" value="Unassembled WGS sequence"/>
</dbReference>
<accession>A0A2V1DXQ0</accession>
<comment type="subcellular location">
    <subcellularLocation>
        <location evidence="1">Cell membrane</location>
        <topology evidence="1">Multi-pass membrane protein</topology>
    </subcellularLocation>
</comment>
<dbReference type="OrthoDB" id="5430750at2759"/>
<keyword evidence="4 6" id="KW-0472">Membrane</keyword>
<feature type="region of interest" description="Disordered" evidence="5">
    <location>
        <begin position="559"/>
        <end position="578"/>
    </location>
</feature>
<keyword evidence="3 6" id="KW-1133">Transmembrane helix</keyword>
<evidence type="ECO:0000256" key="6">
    <source>
        <dbReference type="SAM" id="Phobius"/>
    </source>
</evidence>
<organism evidence="7 8">
    <name type="scientific">Periconia macrospinosa</name>
    <dbReference type="NCBI Taxonomy" id="97972"/>
    <lineage>
        <taxon>Eukaryota</taxon>
        <taxon>Fungi</taxon>
        <taxon>Dikarya</taxon>
        <taxon>Ascomycota</taxon>
        <taxon>Pezizomycotina</taxon>
        <taxon>Dothideomycetes</taxon>
        <taxon>Pleosporomycetidae</taxon>
        <taxon>Pleosporales</taxon>
        <taxon>Massarineae</taxon>
        <taxon>Periconiaceae</taxon>
        <taxon>Periconia</taxon>
    </lineage>
</organism>
<proteinExistence type="predicted"/>
<dbReference type="InterPro" id="IPR002523">
    <property type="entry name" value="MgTranspt_CorA/ZnTranspt_ZntB"/>
</dbReference>
<name>A0A2V1DXQ0_9PLEO</name>
<dbReference type="PANTHER" id="PTHR46494:SF1">
    <property type="entry name" value="CORA FAMILY METAL ION TRANSPORTER (EUROFUNG)"/>
    <property type="match status" value="1"/>
</dbReference>
<dbReference type="PANTHER" id="PTHR46494">
    <property type="entry name" value="CORA FAMILY METAL ION TRANSPORTER (EUROFUNG)"/>
    <property type="match status" value="1"/>
</dbReference>